<name>A0A4R0RP72_9APHY</name>
<protein>
    <recommendedName>
        <fullName evidence="3 8">U3 small nucleolar RNA-associated protein 10</fullName>
    </recommendedName>
</protein>
<dbReference type="GO" id="GO:0000462">
    <property type="term" value="P:maturation of SSU-rRNA from tricistronic rRNA transcript (SSU-rRNA, 5.8S rRNA, LSU-rRNA)"/>
    <property type="evidence" value="ECO:0007669"/>
    <property type="project" value="TreeGrafter"/>
</dbReference>
<accession>A0A4R0RP72</accession>
<dbReference type="PANTHER" id="PTHR13457:SF1">
    <property type="entry name" value="HEAT REPEAT-CONTAINING PROTEIN 1"/>
    <property type="match status" value="1"/>
</dbReference>
<keyword evidence="5 8" id="KW-0698">rRNA processing</keyword>
<comment type="caution">
    <text evidence="10">The sequence shown here is derived from an EMBL/GenBank/DDBJ whole genome shotgun (WGS) entry which is preliminary data.</text>
</comment>
<dbReference type="GO" id="GO:0032040">
    <property type="term" value="C:small-subunit processome"/>
    <property type="evidence" value="ECO:0007669"/>
    <property type="project" value="TreeGrafter"/>
</dbReference>
<dbReference type="GO" id="GO:0030515">
    <property type="term" value="F:snoRNA binding"/>
    <property type="evidence" value="ECO:0007669"/>
    <property type="project" value="TreeGrafter"/>
</dbReference>
<evidence type="ECO:0000313" key="10">
    <source>
        <dbReference type="EMBL" id="TCD67119.1"/>
    </source>
</evidence>
<evidence type="ECO:0000256" key="8">
    <source>
        <dbReference type="RuleBase" id="RU367065"/>
    </source>
</evidence>
<dbReference type="STRING" id="92696.A0A4R0RP72"/>
<dbReference type="InterPro" id="IPR012954">
    <property type="entry name" value="BP28_C_dom"/>
</dbReference>
<keyword evidence="6 8" id="KW-0539">Nucleus</keyword>
<evidence type="ECO:0000259" key="9">
    <source>
        <dbReference type="SMART" id="SM01036"/>
    </source>
</evidence>
<dbReference type="GO" id="GO:0045943">
    <property type="term" value="P:positive regulation of transcription by RNA polymerase I"/>
    <property type="evidence" value="ECO:0007669"/>
    <property type="project" value="TreeGrafter"/>
</dbReference>
<evidence type="ECO:0000256" key="6">
    <source>
        <dbReference type="ARBA" id="ARBA00023242"/>
    </source>
</evidence>
<dbReference type="InterPro" id="IPR022125">
    <property type="entry name" value="U3snoRNP10_N"/>
</dbReference>
<dbReference type="SMART" id="SM01036">
    <property type="entry name" value="BP28CT"/>
    <property type="match status" value="1"/>
</dbReference>
<evidence type="ECO:0000256" key="1">
    <source>
        <dbReference type="ARBA" id="ARBA00004604"/>
    </source>
</evidence>
<keyword evidence="11" id="KW-1185">Reference proteome</keyword>
<dbReference type="Pfam" id="PF08146">
    <property type="entry name" value="BP28CT"/>
    <property type="match status" value="1"/>
</dbReference>
<reference evidence="10 11" key="1">
    <citation type="submission" date="2018-11" db="EMBL/GenBank/DDBJ databases">
        <title>Genome assembly of Steccherinum ochraceum LE-BIN_3174, the white-rot fungus of the Steccherinaceae family (The Residual Polyporoid clade, Polyporales, Basidiomycota).</title>
        <authorList>
            <person name="Fedorova T.V."/>
            <person name="Glazunova O.A."/>
            <person name="Landesman E.O."/>
            <person name="Moiseenko K.V."/>
            <person name="Psurtseva N.V."/>
            <person name="Savinova O.S."/>
            <person name="Shakhova N.V."/>
            <person name="Tyazhelova T.V."/>
            <person name="Vasina D.V."/>
        </authorList>
    </citation>
    <scope>NUCLEOTIDE SEQUENCE [LARGE SCALE GENOMIC DNA]</scope>
    <source>
        <strain evidence="10 11">LE-BIN_3174</strain>
    </source>
</reference>
<evidence type="ECO:0000256" key="2">
    <source>
        <dbReference type="ARBA" id="ARBA00010559"/>
    </source>
</evidence>
<dbReference type="InterPro" id="IPR056473">
    <property type="entry name" value="HEAT_Utp10/HEAT1"/>
</dbReference>
<dbReference type="GO" id="GO:0030686">
    <property type="term" value="C:90S preribosome"/>
    <property type="evidence" value="ECO:0007669"/>
    <property type="project" value="TreeGrafter"/>
</dbReference>
<comment type="function">
    <text evidence="8">Involved in nucleolar processing of pre-18S ribosomal RNA.</text>
</comment>
<dbReference type="Pfam" id="PF12397">
    <property type="entry name" value="U3snoRNP10"/>
    <property type="match status" value="1"/>
</dbReference>
<evidence type="ECO:0000256" key="5">
    <source>
        <dbReference type="ARBA" id="ARBA00022552"/>
    </source>
</evidence>
<dbReference type="Proteomes" id="UP000292702">
    <property type="component" value="Unassembled WGS sequence"/>
</dbReference>
<evidence type="ECO:0000256" key="4">
    <source>
        <dbReference type="ARBA" id="ARBA00022517"/>
    </source>
</evidence>
<dbReference type="OrthoDB" id="31183at2759"/>
<dbReference type="GO" id="GO:0034455">
    <property type="term" value="C:t-UTP complex"/>
    <property type="evidence" value="ECO:0007669"/>
    <property type="project" value="TreeGrafter"/>
</dbReference>
<proteinExistence type="inferred from homology"/>
<comment type="subcellular location">
    <subcellularLocation>
        <location evidence="1 8">Nucleus</location>
        <location evidence="1 8">Nucleolus</location>
    </subcellularLocation>
</comment>
<dbReference type="EMBL" id="RWJN01000109">
    <property type="protein sequence ID" value="TCD67119.1"/>
    <property type="molecule type" value="Genomic_DNA"/>
</dbReference>
<comment type="subunit">
    <text evidence="8">Component of the ribosomal small subunit (SSU) processome.</text>
</comment>
<keyword evidence="7 8" id="KW-0687">Ribonucleoprotein</keyword>
<dbReference type="SUPFAM" id="SSF48371">
    <property type="entry name" value="ARM repeat"/>
    <property type="match status" value="3"/>
</dbReference>
<organism evidence="10 11">
    <name type="scientific">Steccherinum ochraceum</name>
    <dbReference type="NCBI Taxonomy" id="92696"/>
    <lineage>
        <taxon>Eukaryota</taxon>
        <taxon>Fungi</taxon>
        <taxon>Dikarya</taxon>
        <taxon>Basidiomycota</taxon>
        <taxon>Agaricomycotina</taxon>
        <taxon>Agaricomycetes</taxon>
        <taxon>Polyporales</taxon>
        <taxon>Steccherinaceae</taxon>
        <taxon>Steccherinum</taxon>
    </lineage>
</organism>
<gene>
    <name evidence="10" type="primary">UTP10</name>
    <name evidence="10" type="ORF">EIP91_000459</name>
</gene>
<sequence length="2058" mass="224348">MPSSLAQQLAQNTSLNTSLLVDRTRRKPTESYLFTGKDADHHDLDSIHALAVNAFLQLAALEPELRAYEAKLFSESAKVMDRTLQPAALNDELNDTLKSFLPLLGPFLMEVPTGKVIEWLADFPQRIHEFNVNAVLSLFLPYHESPHFLKMLSIVHIPETSPFVALLSYKSTSTTSSRTALVNMLLSHTNSDFARFAAGLLPAALRTGSIGVHRTLIAFHTGVLFDFVKRSQDRRTGKGMDEGTAAWYLPAVVEPMQLCATVQVESSKENLVKETILASFLLACAFSHTSPLSPATFAVIMKTMVSCAERVSTQHLIRSIVALCAGQTEVSTESITKSVVKAIVKLDGADVELKEVLTYAGSEKFVSGLLSGLILRLQDDQYFNLVLSLLPTSNLPSLAVATAASGLIHVLISENEDEEAHQVVKDRARAVLVQIQQRHPVILQQVFDDIMSGESADKNVLEQALLSLSLGIPTTSNTSAERDMVVASANADGAVRAIAVRDLFKTLSSGGLSDEEIASARTALLTRVQDSNAAVLEALYADPSALLPVLLDSLDEYVSTLARALESVSRSILKHHMGFVATHLYLALSSRPEWQDRIVHELIFTFLLFSKPRQKAAAAVWEILSTEKAGLASHPLLAGCVDIVQQKESSETKHTGDHSAQLNGAVASQIAGNIVASNSFVELMGIFLSKLQSESVYVRILGHMVLRDVLKRLSGEQQVNAGYQVIEAMGISSLADAGDLFSGIGDVSVLLEDVNLDQAIYSKPNSKNTLLRLQCAIVAMVPTWTRPTGATLGWLDTGSVGYVNLMRAVYRLVNSSANAASFSSYVMRSLFITLAEDTLSFLAGIWLHTATSPDAVVLTYVSLYHAAAFLEAHNAAQHTIDFQTIVPALLVAVQHTDRRVREAALQCVAALSRLSNTKKPVAVYAYDVIYGASSTSLLYLDWSDLTRYIQALASSMDHLLNDATYLGVFHQQLLNPVKTDNKKDAGFKQRTLSYLLSHVNASPLRHVEVALLRCLAEVSSPTKMQSLASALESLPSHKTADAENHIDIERYASLLVSSIDGSSLKDLNDPNGPSWANYKTLVFYYFRPGSPSLPRQTMAHSLRKAIFSGLSTERKVEVCQWFLQLGHGNAELAKQCRIVLGDIVTEVPIAVQLLSILQPTADAAERASKRSKVDPALDSTDVDTLSSLTLLAELLGSKKFPGSVDLVSALLDTLTKVVHDAPSTESDKVFVEQLLMSALENVALSMPDGSSLPPTVRLDVLAELIRVSESPQTFNQALLLIATLARLAPNAILHNIMPIFTFMGSNVFHRDDSYSFKVVQKTVDNIVPVMAASLKDQHPERLEMLVASRAFLRIFTDASNHIPRHRRTSFFTQLVDALGAADFLAPVCMLLIDKVSNKVARQSAVDAQNSLYLPLSILERYPMDLRLQTVLELLFEAQRLVKADTNPSDPSTRFLEVPLDEDASSTVSFVRRQALSLLSCAGHALSGLTISTVESEQDQTPGVSSGSQIISLLLDFATLKDSKTPADDVVKLARLAIGNTLRAMPAKQFVQGVLVVLQSGISVQEGALDLLGEQLPKVAAETRSGLVKIITSILELIRKLLVAKSDTTIVIASFHAVDAVASTMCPGEESALGSIVPIALGYVRDDKCVPEALTALHTSVVKLGPRVIPYFKDAVRACIGVLRRADDSDTSADDDASPTSSALGILQALLSSIPKFWSNFELSQVIDLYLDSQTPELASFLKTVSKRAQPKVLLPLLADIWSTLSTSRNKTTPAKMRGYFGFLKKCIRSSPRDVVTANLRALFNGFLSAFEVCASVPELLHQIKDDVLSAFLELVVKLNEATFRPLFRRIFDWAFASEPTEGRRNLVFMYTYNSLLEYFKGLMTSYMTLLLPPFLAILNQFKIGSSSDEELWLAVSSTLTKTFLHDEGAFWRDDKYKQLLPSLVGQIGVAAHFNSSEARATVSDCLLALTGAVQGDATLKSINLDVLMQTRSEDVRVRVLALQCSEALWRSHGGKLMGFVPETATFIAEAAEDANDTVVKEAHRLKDTVEALAGKIDV</sequence>
<dbReference type="InterPro" id="IPR016024">
    <property type="entry name" value="ARM-type_fold"/>
</dbReference>
<dbReference type="Pfam" id="PF23243">
    <property type="entry name" value="HEAT_HEATR1"/>
    <property type="match status" value="1"/>
</dbReference>
<evidence type="ECO:0000313" key="11">
    <source>
        <dbReference type="Proteomes" id="UP000292702"/>
    </source>
</evidence>
<evidence type="ECO:0000256" key="3">
    <source>
        <dbReference type="ARBA" id="ARBA00015399"/>
    </source>
</evidence>
<keyword evidence="4 8" id="KW-0690">Ribosome biogenesis</keyword>
<dbReference type="PANTHER" id="PTHR13457">
    <property type="entry name" value="BAP28"/>
    <property type="match status" value="1"/>
</dbReference>
<evidence type="ECO:0000256" key="7">
    <source>
        <dbReference type="ARBA" id="ARBA00023274"/>
    </source>
</evidence>
<feature type="domain" description="BP28 C-terminal" evidence="9">
    <location>
        <begin position="1792"/>
        <end position="1930"/>
    </location>
</feature>
<dbReference type="InterPro" id="IPR040191">
    <property type="entry name" value="UTP10"/>
</dbReference>
<comment type="similarity">
    <text evidence="2 8">Belongs to the HEATR1/UTP10 family.</text>
</comment>